<sequence length="851" mass="93833">MSQAGPSNTSQHASQHSFIEETGNLPTCHPRLGWFRDLPWLTSIADTQKLRDIYAMLPEEYWKFATSVETCLDREWAFEDEQKLSQLVEWGSSGRSTYQSIYRGLHMYRLLDILSWLSIRNKPDKVQFLNKQVFPRTRIRHQGFDITGLPALRLWPQKMRNLQISVQKALENQFPLIEPPPTIESSTSPIPDSSTITPSSTSDHTLRLAIWQLRYIKQSMELNELTKVLLSLTEAAFHLSLLKLGLPDIPQTATALQEALEGRVKLAKTATDELSHQLQQVFANFPGSPAKMRGPLFISLMVSPVLLLTGTRASSRDQVRKDMLELFVVLGNDLPKVMQDVHAFVWEALFSIADGKYSPLQALENLLDQIIPMLPPEGTPALDLKQSETVPESRVHEVFFDPQYDSAPALSTKHQETLQVFEKAAKPQKGTTAVPTCQTTFLPAPEPAAPAAPRGLAPLQPTPAPTHAPTPVPTPAPTRPPTPVPAPASTSAPTPAERVPPRSPDPIQPAARTTRHRRRPNDMDVDEEGPQPGEDSMQVDPDLPRDDSESSDDEDDDEDDTESRNAKRRKTSKTARATETTKPNVKSRGKAKAKAKGKGKEKATADEGLTNKSGRATKRKRIASRAIVPSSTTSSSPQPDKSVNLSPSKREASFFFSTRVKSLVSFSSRPQPTRKYMSRRGLTENANDQIIVATFNDLVSNAFSKDLSNPKQYNSLDIPGTASAHEFRTTQLATDITLSRQNVEQLAPPLNQTTTPPGVSNWHLLANTGASHPCHIDTSGYATSICVQTGFKLIIIGVPAKHHSFLETNGFVSFGDFSHDLRNSVGLVPRAIVLGPGDTMQVAPSSFFSLN</sequence>
<evidence type="ECO:0000256" key="1">
    <source>
        <dbReference type="SAM" id="MobiDB-lite"/>
    </source>
</evidence>
<evidence type="ECO:0000313" key="3">
    <source>
        <dbReference type="Proteomes" id="UP001437256"/>
    </source>
</evidence>
<protein>
    <submittedName>
        <fullName evidence="2">Uncharacterized protein</fullName>
    </submittedName>
</protein>
<comment type="caution">
    <text evidence="2">The sequence shown here is derived from an EMBL/GenBank/DDBJ whole genome shotgun (WGS) entry which is preliminary data.</text>
</comment>
<reference evidence="2 3" key="1">
    <citation type="submission" date="2024-05" db="EMBL/GenBank/DDBJ databases">
        <title>A draft genome resource for the thread blight pathogen Marasmius tenuissimus strain MS-2.</title>
        <authorList>
            <person name="Yulfo-Soto G.E."/>
            <person name="Baruah I.K."/>
            <person name="Amoako-Attah I."/>
            <person name="Bukari Y."/>
            <person name="Meinhardt L.W."/>
            <person name="Bailey B.A."/>
            <person name="Cohen S.P."/>
        </authorList>
    </citation>
    <scope>NUCLEOTIDE SEQUENCE [LARGE SCALE GENOMIC DNA]</scope>
    <source>
        <strain evidence="2 3">MS-2</strain>
    </source>
</reference>
<gene>
    <name evidence="2" type="ORF">AAF712_008556</name>
</gene>
<dbReference type="Proteomes" id="UP001437256">
    <property type="component" value="Unassembled WGS sequence"/>
</dbReference>
<name>A0ABR2ZSZ9_9AGAR</name>
<feature type="compositionally biased region" description="Polar residues" evidence="1">
    <location>
        <begin position="429"/>
        <end position="441"/>
    </location>
</feature>
<feature type="compositionally biased region" description="Pro residues" evidence="1">
    <location>
        <begin position="460"/>
        <end position="486"/>
    </location>
</feature>
<keyword evidence="3" id="KW-1185">Reference proteome</keyword>
<feature type="compositionally biased region" description="Basic residues" evidence="1">
    <location>
        <begin position="585"/>
        <end position="597"/>
    </location>
</feature>
<feature type="compositionally biased region" description="Acidic residues" evidence="1">
    <location>
        <begin position="549"/>
        <end position="561"/>
    </location>
</feature>
<evidence type="ECO:0000313" key="2">
    <source>
        <dbReference type="EMBL" id="KAL0064498.1"/>
    </source>
</evidence>
<dbReference type="EMBL" id="JBBXMP010000061">
    <property type="protein sequence ID" value="KAL0064498.1"/>
    <property type="molecule type" value="Genomic_DNA"/>
</dbReference>
<accession>A0ABR2ZSZ9</accession>
<proteinExistence type="predicted"/>
<feature type="compositionally biased region" description="Low complexity" evidence="1">
    <location>
        <begin position="487"/>
        <end position="496"/>
    </location>
</feature>
<feature type="compositionally biased region" description="Polar residues" evidence="1">
    <location>
        <begin position="574"/>
        <end position="584"/>
    </location>
</feature>
<feature type="region of interest" description="Disordered" evidence="1">
    <location>
        <begin position="429"/>
        <end position="646"/>
    </location>
</feature>
<organism evidence="2 3">
    <name type="scientific">Marasmius tenuissimus</name>
    <dbReference type="NCBI Taxonomy" id="585030"/>
    <lineage>
        <taxon>Eukaryota</taxon>
        <taxon>Fungi</taxon>
        <taxon>Dikarya</taxon>
        <taxon>Basidiomycota</taxon>
        <taxon>Agaricomycotina</taxon>
        <taxon>Agaricomycetes</taxon>
        <taxon>Agaricomycetidae</taxon>
        <taxon>Agaricales</taxon>
        <taxon>Marasmiineae</taxon>
        <taxon>Marasmiaceae</taxon>
        <taxon>Marasmius</taxon>
    </lineage>
</organism>